<dbReference type="EMBL" id="ABJD02000101">
    <property type="protein sequence ID" value="EDU58729.1"/>
    <property type="molecule type" value="Genomic_DNA"/>
</dbReference>
<accession>A0AA86YUI3</accession>
<organism evidence="1 2">
    <name type="scientific">Providencia stuartii ATCC 25827</name>
    <dbReference type="NCBI Taxonomy" id="471874"/>
    <lineage>
        <taxon>Bacteria</taxon>
        <taxon>Pseudomonadati</taxon>
        <taxon>Pseudomonadota</taxon>
        <taxon>Gammaproteobacteria</taxon>
        <taxon>Enterobacterales</taxon>
        <taxon>Morganellaceae</taxon>
        <taxon>Providencia</taxon>
    </lineage>
</organism>
<dbReference type="InterPro" id="IPR046227">
    <property type="entry name" value="DUF6260"/>
</dbReference>
<evidence type="ECO:0008006" key="3">
    <source>
        <dbReference type="Google" id="ProtNLM"/>
    </source>
</evidence>
<dbReference type="RefSeq" id="WP_004918442.1">
    <property type="nucleotide sequence ID" value="NZ_DS607663.1"/>
</dbReference>
<name>A0AA86YUI3_PROST</name>
<reference evidence="1 2" key="3">
    <citation type="submission" date="2008-05" db="EMBL/GenBank/DDBJ databases">
        <authorList>
            <person name="Fulton L."/>
            <person name="Clifton S."/>
            <person name="Fulton B."/>
            <person name="Xu J."/>
            <person name="Minx P."/>
            <person name="Pepin K.H."/>
            <person name="Johnson M."/>
            <person name="Thiruvilangam P."/>
            <person name="Bhonagiri V."/>
            <person name="Nash W.E."/>
            <person name="Mardis E.R."/>
            <person name="Wilson R.K."/>
        </authorList>
    </citation>
    <scope>NUCLEOTIDE SEQUENCE [LARGE SCALE GENOMIC DNA]</scope>
    <source>
        <strain evidence="1 2">ATCC 25827</strain>
    </source>
</reference>
<evidence type="ECO:0000313" key="2">
    <source>
        <dbReference type="Proteomes" id="UP000004506"/>
    </source>
</evidence>
<evidence type="ECO:0000313" key="1">
    <source>
        <dbReference type="EMBL" id="EDU58729.1"/>
    </source>
</evidence>
<dbReference type="AlphaFoldDB" id="A0AA86YUI3"/>
<dbReference type="Proteomes" id="UP000004506">
    <property type="component" value="Unassembled WGS sequence"/>
</dbReference>
<sequence>MFYFSTSRATETGNLEANQAQFSELQLARNSSAQAVADFISRARFRVENAPSLDATNAIDDIKRLYKAYDQTVMAEFQPTTEFTLLNDLMGLSRSVRLEESVYEYARKGSGGIAHTSMSGQIGALLEASAYDFDGTMVPIHDTGFKFGFRDPIFAKGSALASLSDAQKDSVDTVRRKYLDFIWNGFRDAAGNFIAFDGKTFKGLRNDERVAQVTLNIDFTTEQDGKKIRTEIINLRDVLKLQNLQYGEQTWYVSGEILSNWESVYFDVNQTRTILEEVKKITGIKDIKEDYELKGNEVLIVPLGAGVIAPIVGQAFGTVADPRQFYNSDYIWRTWGAAGLMVKQDIAGHFSVIHAKGA</sequence>
<dbReference type="Pfam" id="PF19774">
    <property type="entry name" value="DUF6260"/>
    <property type="match status" value="1"/>
</dbReference>
<protein>
    <recommendedName>
        <fullName evidence="3">Phage coat protein</fullName>
    </recommendedName>
</protein>
<proteinExistence type="predicted"/>
<reference evidence="2" key="2">
    <citation type="submission" date="2008-04" db="EMBL/GenBank/DDBJ databases">
        <title>Draft genome sequence of Providencia stuartii(ATCC 25827).</title>
        <authorList>
            <person name="Sudarsanam P."/>
            <person name="Ley R."/>
            <person name="Guruge J."/>
            <person name="Turnbaugh P.J."/>
            <person name="Mahowald M."/>
            <person name="Liep D."/>
            <person name="Gordon J."/>
        </authorList>
    </citation>
    <scope>NUCLEOTIDE SEQUENCE [LARGE SCALE GENOMIC DNA]</scope>
    <source>
        <strain evidence="2">ATCC 25827</strain>
    </source>
</reference>
<comment type="caution">
    <text evidence="1">The sequence shown here is derived from an EMBL/GenBank/DDBJ whole genome shotgun (WGS) entry which is preliminary data.</text>
</comment>
<reference evidence="2" key="1">
    <citation type="submission" date="2008-04" db="EMBL/GenBank/DDBJ databases">
        <title>Draft genome sequence of Providencia stuartii (ATCC 25827).</title>
        <authorList>
            <person name="Sudarsanam P."/>
            <person name="Ley R."/>
            <person name="Guruge J."/>
            <person name="Turnbaugh P.J."/>
            <person name="Mahowald M."/>
            <person name="Liep D."/>
            <person name="Gordon J."/>
        </authorList>
    </citation>
    <scope>NUCLEOTIDE SEQUENCE [LARGE SCALE GENOMIC DNA]</scope>
    <source>
        <strain evidence="2">ATCC 25827</strain>
    </source>
</reference>
<gene>
    <name evidence="1" type="ORF">PROSTU_01906</name>
</gene>